<proteinExistence type="predicted"/>
<organism evidence="1 2">
    <name type="scientific">Chaetoceros tenuissimus</name>
    <dbReference type="NCBI Taxonomy" id="426638"/>
    <lineage>
        <taxon>Eukaryota</taxon>
        <taxon>Sar</taxon>
        <taxon>Stramenopiles</taxon>
        <taxon>Ochrophyta</taxon>
        <taxon>Bacillariophyta</taxon>
        <taxon>Coscinodiscophyceae</taxon>
        <taxon>Chaetocerotophycidae</taxon>
        <taxon>Chaetocerotales</taxon>
        <taxon>Chaetocerotaceae</taxon>
        <taxon>Chaetoceros</taxon>
    </lineage>
</organism>
<dbReference type="Proteomes" id="UP001054902">
    <property type="component" value="Unassembled WGS sequence"/>
</dbReference>
<dbReference type="AlphaFoldDB" id="A0AAD3GZ27"/>
<reference evidence="1 2" key="1">
    <citation type="journal article" date="2021" name="Sci. Rep.">
        <title>The genome of the diatom Chaetoceros tenuissimus carries an ancient integrated fragment of an extant virus.</title>
        <authorList>
            <person name="Hongo Y."/>
            <person name="Kimura K."/>
            <person name="Takaki Y."/>
            <person name="Yoshida Y."/>
            <person name="Baba S."/>
            <person name="Kobayashi G."/>
            <person name="Nagasaki K."/>
            <person name="Hano T."/>
            <person name="Tomaru Y."/>
        </authorList>
    </citation>
    <scope>NUCLEOTIDE SEQUENCE [LARGE SCALE GENOMIC DNA]</scope>
    <source>
        <strain evidence="1 2">NIES-3715</strain>
    </source>
</reference>
<comment type="caution">
    <text evidence="1">The sequence shown here is derived from an EMBL/GenBank/DDBJ whole genome shotgun (WGS) entry which is preliminary data.</text>
</comment>
<evidence type="ECO:0000313" key="1">
    <source>
        <dbReference type="EMBL" id="GFH44255.1"/>
    </source>
</evidence>
<keyword evidence="2" id="KW-1185">Reference proteome</keyword>
<evidence type="ECO:0000313" key="2">
    <source>
        <dbReference type="Proteomes" id="UP001054902"/>
    </source>
</evidence>
<dbReference type="EMBL" id="BLLK01000019">
    <property type="protein sequence ID" value="GFH44255.1"/>
    <property type="molecule type" value="Genomic_DNA"/>
</dbReference>
<gene>
    <name evidence="1" type="ORF">CTEN210_00729</name>
</gene>
<sequence length="311" mass="36337">MKSYHIEPTYKKSVCEVELWRKREDIQESDSTTWRYNWNGPILRKESWWRWAEWTIDIPETEEEIEAFLSYKPFENLEAYLDHHGGETIEECLIGSLPVDDDDSCCLPDEAEMISCWDGQGEEFKIELTRDLELSEEDREQMALEAEEAYNGEDGLYEEGLENLGWEHCETIYEVYCKLKIELEEMEEEKLVRLFNEFQSMLRSDLKSFPEKLGNIFEAILDTESYEEENEPKKVVTRYDDAVKKFGEEKVLKTLLDEIPTTLTCAFEGEVTAIYPAFVVAAQLPNANTSIIYSLLRENPDACNPSLVQYT</sequence>
<protein>
    <submittedName>
        <fullName evidence="1">Uncharacterized protein</fullName>
    </submittedName>
</protein>
<accession>A0AAD3GZ27</accession>
<name>A0AAD3GZ27_9STRA</name>